<gene>
    <name evidence="1" type="ORF">METZ01_LOCUS275897</name>
</gene>
<feature type="non-terminal residue" evidence="1">
    <location>
        <position position="72"/>
    </location>
</feature>
<protein>
    <submittedName>
        <fullName evidence="1">Uncharacterized protein</fullName>
    </submittedName>
</protein>
<accession>A0A382KI00</accession>
<organism evidence="1">
    <name type="scientific">marine metagenome</name>
    <dbReference type="NCBI Taxonomy" id="408172"/>
    <lineage>
        <taxon>unclassified sequences</taxon>
        <taxon>metagenomes</taxon>
        <taxon>ecological metagenomes</taxon>
    </lineage>
</organism>
<evidence type="ECO:0000313" key="1">
    <source>
        <dbReference type="EMBL" id="SVC23043.1"/>
    </source>
</evidence>
<proteinExistence type="predicted"/>
<name>A0A382KI00_9ZZZZ</name>
<sequence length="72" mass="8009">MKYVLQFILFLAISVNAHAEGQLPLITPLSQDNRPQLLDGKGMLCASVHVDAAERYYGLLFYSGKIKEVSIL</sequence>
<dbReference type="AlphaFoldDB" id="A0A382KI00"/>
<dbReference type="EMBL" id="UINC01080262">
    <property type="protein sequence ID" value="SVC23043.1"/>
    <property type="molecule type" value="Genomic_DNA"/>
</dbReference>
<reference evidence="1" key="1">
    <citation type="submission" date="2018-05" db="EMBL/GenBank/DDBJ databases">
        <authorList>
            <person name="Lanie J.A."/>
            <person name="Ng W.-L."/>
            <person name="Kazmierczak K.M."/>
            <person name="Andrzejewski T.M."/>
            <person name="Davidsen T.M."/>
            <person name="Wayne K.J."/>
            <person name="Tettelin H."/>
            <person name="Glass J.I."/>
            <person name="Rusch D."/>
            <person name="Podicherti R."/>
            <person name="Tsui H.-C.T."/>
            <person name="Winkler M.E."/>
        </authorList>
    </citation>
    <scope>NUCLEOTIDE SEQUENCE</scope>
</reference>